<dbReference type="HOGENOM" id="CLU_184143_0_0_1"/>
<evidence type="ECO:0000259" key="1">
    <source>
        <dbReference type="Pfam" id="PF18803"/>
    </source>
</evidence>
<feature type="non-terminal residue" evidence="2">
    <location>
        <position position="1"/>
    </location>
</feature>
<dbReference type="Pfam" id="PF18803">
    <property type="entry name" value="CxC2"/>
    <property type="match status" value="1"/>
</dbReference>
<dbReference type="EMBL" id="KN837252">
    <property type="protein sequence ID" value="KIJ30886.1"/>
    <property type="molecule type" value="Genomic_DNA"/>
</dbReference>
<proteinExistence type="predicted"/>
<feature type="domain" description="CxC2-like cysteine cluster KDZ transposase-associated" evidence="1">
    <location>
        <begin position="46"/>
        <end position="96"/>
    </location>
</feature>
<accession>A0A0C9UZV1</accession>
<evidence type="ECO:0000313" key="3">
    <source>
        <dbReference type="Proteomes" id="UP000054279"/>
    </source>
</evidence>
<sequence length="96" mass="11015">CLDCDSSNLHCSSCIVEIHRQCPLHRIKTWNGSYFADGSLANLGLLFQLQWIPATLIRPGTAYTFRIMKHFQMLSHVARTTSWDFCTVLQRITDNV</sequence>
<name>A0A0C9UZV1_SPHS4</name>
<dbReference type="OrthoDB" id="3004525at2759"/>
<organism evidence="2 3">
    <name type="scientific">Sphaerobolus stellatus (strain SS14)</name>
    <dbReference type="NCBI Taxonomy" id="990650"/>
    <lineage>
        <taxon>Eukaryota</taxon>
        <taxon>Fungi</taxon>
        <taxon>Dikarya</taxon>
        <taxon>Basidiomycota</taxon>
        <taxon>Agaricomycotina</taxon>
        <taxon>Agaricomycetes</taxon>
        <taxon>Phallomycetidae</taxon>
        <taxon>Geastrales</taxon>
        <taxon>Sphaerobolaceae</taxon>
        <taxon>Sphaerobolus</taxon>
    </lineage>
</organism>
<dbReference type="InterPro" id="IPR041457">
    <property type="entry name" value="CxC2_KDZ-assoc"/>
</dbReference>
<dbReference type="Proteomes" id="UP000054279">
    <property type="component" value="Unassembled WGS sequence"/>
</dbReference>
<keyword evidence="3" id="KW-1185">Reference proteome</keyword>
<evidence type="ECO:0000313" key="2">
    <source>
        <dbReference type="EMBL" id="KIJ30886.1"/>
    </source>
</evidence>
<reference evidence="2 3" key="1">
    <citation type="submission" date="2014-06" db="EMBL/GenBank/DDBJ databases">
        <title>Evolutionary Origins and Diversification of the Mycorrhizal Mutualists.</title>
        <authorList>
            <consortium name="DOE Joint Genome Institute"/>
            <consortium name="Mycorrhizal Genomics Consortium"/>
            <person name="Kohler A."/>
            <person name="Kuo A."/>
            <person name="Nagy L.G."/>
            <person name="Floudas D."/>
            <person name="Copeland A."/>
            <person name="Barry K.W."/>
            <person name="Cichocki N."/>
            <person name="Veneault-Fourrey C."/>
            <person name="LaButti K."/>
            <person name="Lindquist E.A."/>
            <person name="Lipzen A."/>
            <person name="Lundell T."/>
            <person name="Morin E."/>
            <person name="Murat C."/>
            <person name="Riley R."/>
            <person name="Ohm R."/>
            <person name="Sun H."/>
            <person name="Tunlid A."/>
            <person name="Henrissat B."/>
            <person name="Grigoriev I.V."/>
            <person name="Hibbett D.S."/>
            <person name="Martin F."/>
        </authorList>
    </citation>
    <scope>NUCLEOTIDE SEQUENCE [LARGE SCALE GENOMIC DNA]</scope>
    <source>
        <strain evidence="2 3">SS14</strain>
    </source>
</reference>
<gene>
    <name evidence="2" type="ORF">M422DRAFT_81295</name>
</gene>
<feature type="non-terminal residue" evidence="2">
    <location>
        <position position="96"/>
    </location>
</feature>
<dbReference type="AlphaFoldDB" id="A0A0C9UZV1"/>
<protein>
    <recommendedName>
        <fullName evidence="1">CxC2-like cysteine cluster KDZ transposase-associated domain-containing protein</fullName>
    </recommendedName>
</protein>